<dbReference type="GO" id="GO:0022857">
    <property type="term" value="F:transmembrane transporter activity"/>
    <property type="evidence" value="ECO:0007669"/>
    <property type="project" value="InterPro"/>
</dbReference>
<dbReference type="RefSeq" id="WP_201919935.1">
    <property type="nucleotide sequence ID" value="NZ_JAERQG010000002.1"/>
</dbReference>
<dbReference type="AlphaFoldDB" id="A0A937DJN4"/>
<dbReference type="EMBL" id="JAERQG010000002">
    <property type="protein sequence ID" value="MBL0765381.1"/>
    <property type="molecule type" value="Genomic_DNA"/>
</dbReference>
<evidence type="ECO:0000313" key="6">
    <source>
        <dbReference type="EMBL" id="MBL0765381.1"/>
    </source>
</evidence>
<feature type="transmembrane region" description="Helical" evidence="4">
    <location>
        <begin position="49"/>
        <end position="67"/>
    </location>
</feature>
<sequence length="392" mass="42805">MESKRHILPIIVFAQFCGTSIWFASNGVIKDLIAVFQLDNDALGNLTSAVQFGFISGTLIFALLSIADRFSPSRVFFICAILGALSNLCIAFDFNNYTSLIGLRFLTGITLAGIYPVGMKLAADHFEKGLGTSLGFLVGALVLGKSFPYLLSIFKAELDWQSVIYTVSGFAAFGGLIVLLLVPDGPYRKAAQSIRLNNVFQVFKPIAFRKAAFGYFGHMWELYTFWVFMPVLLGHFSDTYNLDWNVYLYSFYIIAVGAIGCILAGYISRKIGSSKVAFSALSLSGLSCLLVPLIFLSGNPALFFVFMMIWGLAVVADSPMFSTMVAQSAIPTLKGTALTIVNCIGFAITIISIQLLTHLKNEISLTYLFMLLAAGPAFGILYKLSIKKQPLL</sequence>
<feature type="transmembrane region" description="Helical" evidence="4">
    <location>
        <begin position="213"/>
        <end position="234"/>
    </location>
</feature>
<organism evidence="6 7">
    <name type="scientific">Marivirga atlantica</name>
    <dbReference type="NCBI Taxonomy" id="1548457"/>
    <lineage>
        <taxon>Bacteria</taxon>
        <taxon>Pseudomonadati</taxon>
        <taxon>Bacteroidota</taxon>
        <taxon>Cytophagia</taxon>
        <taxon>Cytophagales</taxon>
        <taxon>Marivirgaceae</taxon>
        <taxon>Marivirga</taxon>
    </lineage>
</organism>
<comment type="caution">
    <text evidence="6">The sequence shown here is derived from an EMBL/GenBank/DDBJ whole genome shotgun (WGS) entry which is preliminary data.</text>
</comment>
<keyword evidence="3 4" id="KW-0472">Membrane</keyword>
<dbReference type="PANTHER" id="PTHR23521:SF3">
    <property type="entry name" value="MFS TRANSPORTER"/>
    <property type="match status" value="1"/>
</dbReference>
<accession>A0A937DJN4</accession>
<gene>
    <name evidence="6" type="ORF">JKP34_08980</name>
</gene>
<evidence type="ECO:0000256" key="1">
    <source>
        <dbReference type="ARBA" id="ARBA00022692"/>
    </source>
</evidence>
<dbReference type="InterPro" id="IPR036259">
    <property type="entry name" value="MFS_trans_sf"/>
</dbReference>
<dbReference type="GO" id="GO:0005886">
    <property type="term" value="C:plasma membrane"/>
    <property type="evidence" value="ECO:0007669"/>
    <property type="project" value="TreeGrafter"/>
</dbReference>
<feature type="transmembrane region" description="Helical" evidence="4">
    <location>
        <begin position="363"/>
        <end position="382"/>
    </location>
</feature>
<feature type="transmembrane region" description="Helical" evidence="4">
    <location>
        <begin position="163"/>
        <end position="182"/>
    </location>
</feature>
<keyword evidence="2 4" id="KW-1133">Transmembrane helix</keyword>
<evidence type="ECO:0000256" key="2">
    <source>
        <dbReference type="ARBA" id="ARBA00022989"/>
    </source>
</evidence>
<evidence type="ECO:0000313" key="7">
    <source>
        <dbReference type="Proteomes" id="UP000642920"/>
    </source>
</evidence>
<reference evidence="6" key="1">
    <citation type="submission" date="2021-01" db="EMBL/GenBank/DDBJ databases">
        <title>Marivirga sp. nov., isolated from intertidal surface sediments.</title>
        <authorList>
            <person name="Zhang M."/>
        </authorList>
    </citation>
    <scope>NUCLEOTIDE SEQUENCE</scope>
    <source>
        <strain evidence="6">SM1354</strain>
    </source>
</reference>
<dbReference type="InterPro" id="IPR020846">
    <property type="entry name" value="MFS_dom"/>
</dbReference>
<feature type="transmembrane region" description="Helical" evidence="4">
    <location>
        <begin position="7"/>
        <end position="29"/>
    </location>
</feature>
<feature type="transmembrane region" description="Helical" evidence="4">
    <location>
        <begin position="301"/>
        <end position="325"/>
    </location>
</feature>
<evidence type="ECO:0000259" key="5">
    <source>
        <dbReference type="PROSITE" id="PS50850"/>
    </source>
</evidence>
<feature type="transmembrane region" description="Helical" evidence="4">
    <location>
        <begin position="130"/>
        <end position="151"/>
    </location>
</feature>
<feature type="transmembrane region" description="Helical" evidence="4">
    <location>
        <begin position="337"/>
        <end position="357"/>
    </location>
</feature>
<proteinExistence type="predicted"/>
<dbReference type="Gene3D" id="1.20.1250.20">
    <property type="entry name" value="MFS general substrate transporter like domains"/>
    <property type="match status" value="1"/>
</dbReference>
<feature type="transmembrane region" description="Helical" evidence="4">
    <location>
        <begin position="246"/>
        <end position="267"/>
    </location>
</feature>
<feature type="transmembrane region" description="Helical" evidence="4">
    <location>
        <begin position="74"/>
        <end position="94"/>
    </location>
</feature>
<dbReference type="Pfam" id="PF07690">
    <property type="entry name" value="MFS_1"/>
    <property type="match status" value="1"/>
</dbReference>
<dbReference type="InterPro" id="IPR011701">
    <property type="entry name" value="MFS"/>
</dbReference>
<feature type="transmembrane region" description="Helical" evidence="4">
    <location>
        <begin position="100"/>
        <end position="118"/>
    </location>
</feature>
<keyword evidence="1 4" id="KW-0812">Transmembrane</keyword>
<dbReference type="Proteomes" id="UP000642920">
    <property type="component" value="Unassembled WGS sequence"/>
</dbReference>
<dbReference type="PANTHER" id="PTHR23521">
    <property type="entry name" value="TRANSPORTER MFS SUPERFAMILY"/>
    <property type="match status" value="1"/>
</dbReference>
<name>A0A937DJN4_9BACT</name>
<evidence type="ECO:0000256" key="4">
    <source>
        <dbReference type="SAM" id="Phobius"/>
    </source>
</evidence>
<dbReference type="PROSITE" id="PS50850">
    <property type="entry name" value="MFS"/>
    <property type="match status" value="1"/>
</dbReference>
<feature type="transmembrane region" description="Helical" evidence="4">
    <location>
        <begin position="276"/>
        <end position="295"/>
    </location>
</feature>
<evidence type="ECO:0000256" key="3">
    <source>
        <dbReference type="ARBA" id="ARBA00023136"/>
    </source>
</evidence>
<keyword evidence="7" id="KW-1185">Reference proteome</keyword>
<dbReference type="SUPFAM" id="SSF103473">
    <property type="entry name" value="MFS general substrate transporter"/>
    <property type="match status" value="1"/>
</dbReference>
<protein>
    <submittedName>
        <fullName evidence="6">MFS transporter</fullName>
    </submittedName>
</protein>
<feature type="domain" description="Major facilitator superfamily (MFS) profile" evidence="5">
    <location>
        <begin position="1"/>
        <end position="391"/>
    </location>
</feature>